<evidence type="ECO:0000313" key="9">
    <source>
        <dbReference type="EMBL" id="CAI6363476.1"/>
    </source>
</evidence>
<proteinExistence type="inferred from homology"/>
<evidence type="ECO:0000256" key="7">
    <source>
        <dbReference type="ARBA" id="ARBA00023242"/>
    </source>
</evidence>
<comment type="cofactor">
    <cofactor evidence="1">
        <name>a divalent metal cation</name>
        <dbReference type="ChEBI" id="CHEBI:60240"/>
    </cofactor>
</comment>
<dbReference type="Proteomes" id="UP001160148">
    <property type="component" value="Unassembled WGS sequence"/>
</dbReference>
<comment type="subcellular location">
    <subcellularLocation>
        <location evidence="2">Nucleus</location>
    </subcellularLocation>
</comment>
<dbReference type="GO" id="GO:0046872">
    <property type="term" value="F:metal ion binding"/>
    <property type="evidence" value="ECO:0007669"/>
    <property type="project" value="UniProtKB-KW"/>
</dbReference>
<evidence type="ECO:0000256" key="6">
    <source>
        <dbReference type="ARBA" id="ARBA00022801"/>
    </source>
</evidence>
<dbReference type="AlphaFoldDB" id="A0AAV0X9L5"/>
<keyword evidence="5" id="KW-0479">Metal-binding</keyword>
<evidence type="ECO:0000256" key="4">
    <source>
        <dbReference type="ARBA" id="ARBA00022722"/>
    </source>
</evidence>
<gene>
    <name evidence="9" type="ORF">MEUPH1_LOCUS18419</name>
    <name evidence="10" type="ORF">MEUPH1_LOCUS19574</name>
</gene>
<evidence type="ECO:0000256" key="2">
    <source>
        <dbReference type="ARBA" id="ARBA00004123"/>
    </source>
</evidence>
<evidence type="ECO:0000256" key="5">
    <source>
        <dbReference type="ARBA" id="ARBA00022723"/>
    </source>
</evidence>
<sequence>MNRNYEYEKALWRRKVIIICAMRLQLAKRNSKKRWYVRPIFQERRNLGHHTLLVEEYKLNNSAKFYNFMRMSSSNFEDLLSMVGPLVYRIPTRPDVLSPGEILSATIRYLASGDSMSSIMYAFRIGESTVSIIVRECCLAIWKVLKIKVLFTPSTHGWIQIANEFHNNWNMPNCVGAMDGKHVVHQAFANTGSVYYNYKGAHSIVLLAVCDADYNYLLVDIGAPGRNSDGGVFRQSTLGKKIIYNDIKFPNPTPIDTAVGPIPYYIVADEAFMLLPNVMRPYPGRAKGNLPVDKAIFNYRLSRARRCIENTFGIMAAKWRIFRRPIIAGEKTVVAIVQATVVLHNYIKKYEKNQGIFMYCPPPQNDHNITRTFEINGALEPIGPVGSNHYGIDAKEVREKLKFHLMNEGNVEFQYDKI</sequence>
<comment type="similarity">
    <text evidence="3">Belongs to the HARBI1 family.</text>
</comment>
<feature type="domain" description="DDE Tnp4" evidence="8">
    <location>
        <begin position="178"/>
        <end position="345"/>
    </location>
</feature>
<reference evidence="10 11" key="1">
    <citation type="submission" date="2023-01" db="EMBL/GenBank/DDBJ databases">
        <authorList>
            <person name="Whitehead M."/>
        </authorList>
    </citation>
    <scope>NUCLEOTIDE SEQUENCE [LARGE SCALE GENOMIC DNA]</scope>
</reference>
<organism evidence="10 11">
    <name type="scientific">Macrosiphum euphorbiae</name>
    <name type="common">potato aphid</name>
    <dbReference type="NCBI Taxonomy" id="13131"/>
    <lineage>
        <taxon>Eukaryota</taxon>
        <taxon>Metazoa</taxon>
        <taxon>Ecdysozoa</taxon>
        <taxon>Arthropoda</taxon>
        <taxon>Hexapoda</taxon>
        <taxon>Insecta</taxon>
        <taxon>Pterygota</taxon>
        <taxon>Neoptera</taxon>
        <taxon>Paraneoptera</taxon>
        <taxon>Hemiptera</taxon>
        <taxon>Sternorrhyncha</taxon>
        <taxon>Aphidomorpha</taxon>
        <taxon>Aphidoidea</taxon>
        <taxon>Aphididae</taxon>
        <taxon>Macrosiphini</taxon>
        <taxon>Macrosiphum</taxon>
    </lineage>
</organism>
<dbReference type="EMBL" id="CARXXK010000004">
    <property type="protein sequence ID" value="CAI6364786.1"/>
    <property type="molecule type" value="Genomic_DNA"/>
</dbReference>
<accession>A0AAV0X9L5</accession>
<dbReference type="GO" id="GO:0005634">
    <property type="term" value="C:nucleus"/>
    <property type="evidence" value="ECO:0007669"/>
    <property type="project" value="UniProtKB-SubCell"/>
</dbReference>
<dbReference type="InterPro" id="IPR045249">
    <property type="entry name" value="HARBI1-like"/>
</dbReference>
<evidence type="ECO:0000256" key="1">
    <source>
        <dbReference type="ARBA" id="ARBA00001968"/>
    </source>
</evidence>
<keyword evidence="4" id="KW-0540">Nuclease</keyword>
<keyword evidence="11" id="KW-1185">Reference proteome</keyword>
<dbReference type="GO" id="GO:0004518">
    <property type="term" value="F:nuclease activity"/>
    <property type="evidence" value="ECO:0007669"/>
    <property type="project" value="UniProtKB-KW"/>
</dbReference>
<dbReference type="PANTHER" id="PTHR22930">
    <property type="match status" value="1"/>
</dbReference>
<dbReference type="GO" id="GO:0016787">
    <property type="term" value="F:hydrolase activity"/>
    <property type="evidence" value="ECO:0007669"/>
    <property type="project" value="UniProtKB-KW"/>
</dbReference>
<dbReference type="PANTHER" id="PTHR22930:SF269">
    <property type="entry name" value="NUCLEASE HARBI1-LIKE PROTEIN"/>
    <property type="match status" value="1"/>
</dbReference>
<keyword evidence="6" id="KW-0378">Hydrolase</keyword>
<dbReference type="Pfam" id="PF13359">
    <property type="entry name" value="DDE_Tnp_4"/>
    <property type="match status" value="1"/>
</dbReference>
<name>A0AAV0X9L5_9HEMI</name>
<evidence type="ECO:0000256" key="3">
    <source>
        <dbReference type="ARBA" id="ARBA00006958"/>
    </source>
</evidence>
<protein>
    <recommendedName>
        <fullName evidence="8">DDE Tnp4 domain-containing protein</fullName>
    </recommendedName>
</protein>
<dbReference type="InterPro" id="IPR027806">
    <property type="entry name" value="HARBI1_dom"/>
</dbReference>
<comment type="caution">
    <text evidence="10">The sequence shown here is derived from an EMBL/GenBank/DDBJ whole genome shotgun (WGS) entry which is preliminary data.</text>
</comment>
<keyword evidence="7" id="KW-0539">Nucleus</keyword>
<evidence type="ECO:0000259" key="8">
    <source>
        <dbReference type="Pfam" id="PF13359"/>
    </source>
</evidence>
<dbReference type="EMBL" id="CARXXK010000003">
    <property type="protein sequence ID" value="CAI6363476.1"/>
    <property type="molecule type" value="Genomic_DNA"/>
</dbReference>
<evidence type="ECO:0000313" key="10">
    <source>
        <dbReference type="EMBL" id="CAI6364786.1"/>
    </source>
</evidence>
<evidence type="ECO:0000313" key="11">
    <source>
        <dbReference type="Proteomes" id="UP001160148"/>
    </source>
</evidence>